<dbReference type="PANTHER" id="PTHR46082:SF6">
    <property type="entry name" value="AAA+ ATPASE DOMAIN-CONTAINING PROTEIN-RELATED"/>
    <property type="match status" value="1"/>
</dbReference>
<dbReference type="PANTHER" id="PTHR46082">
    <property type="entry name" value="ATP/GTP-BINDING PROTEIN-RELATED"/>
    <property type="match status" value="1"/>
</dbReference>
<sequence length="506" mass="56157">MNSTEPGAPPPPPLGLTLAFFHEFVRRCNDPLDGLTTTQVCKQYVVPYTRSTESSVVDHVRATDPDEARFVRPAMWYVSHAWGYLFLETLDALDAFVAQRGLAADDVSFWFCVFNVNQHSDHTDDLDTVFRTSLLAIQRVVMIVHPWNDPLTLTRLWCVYEVYLASVLALDAVDAVAADDDEHAETHLRFDVAMSHAQKKAFLADMRVHANAFVDMLGRVKTARALTTRTRDRTRLTALVHAAVGTFAALDQIMFRVLFKWMLRCVQGQAMAAQDACARATWSHVVGVLLCDDDQDAAAHSWLQHAFESFQAQGETAAACRSLLYLCRIRAAGGGDAWEQPLRQCLAWQSATLGAAHADTLDTMYELAYCYADVEEYGAAIALLEICVAARRQDEAFVMEATLASSLLGHIFVQTQAWEMAVQWLEPCLAAQTAHLGLDHPATGRTANNLAVAYVHRGEPARALQLYEDAHATNLRVHGAEHEATRTSSRNIDETRRLLEGSPALD</sequence>
<reference evidence="1" key="2">
    <citation type="submission" date="2019-06" db="EMBL/GenBank/DDBJ databases">
        <title>Genomics analysis of Aphanomyces spp. identifies a new class of oomycete effector associated with host adaptation.</title>
        <authorList>
            <person name="Gaulin E."/>
        </authorList>
    </citation>
    <scope>NUCLEOTIDE SEQUENCE</scope>
    <source>
        <strain evidence="1">CBS 578.67</strain>
    </source>
</reference>
<name>A0A485KQ19_9STRA</name>
<gene>
    <name evidence="2" type="primary">Aste57867_10137</name>
    <name evidence="1" type="ORF">As57867_010098</name>
    <name evidence="2" type="ORF">ASTE57867_10137</name>
</gene>
<protein>
    <submittedName>
        <fullName evidence="2">Aste57867_10137 protein</fullName>
    </submittedName>
</protein>
<accession>A0A485KQ19</accession>
<evidence type="ECO:0000313" key="2">
    <source>
        <dbReference type="EMBL" id="VFT87013.1"/>
    </source>
</evidence>
<evidence type="ECO:0000313" key="1">
    <source>
        <dbReference type="EMBL" id="KAF0699295.1"/>
    </source>
</evidence>
<dbReference type="AlphaFoldDB" id="A0A485KQ19"/>
<evidence type="ECO:0000313" key="3">
    <source>
        <dbReference type="Proteomes" id="UP000332933"/>
    </source>
</evidence>
<dbReference type="InterPro" id="IPR053137">
    <property type="entry name" value="NLR-like"/>
</dbReference>
<dbReference type="SUPFAM" id="SSF48452">
    <property type="entry name" value="TPR-like"/>
    <property type="match status" value="1"/>
</dbReference>
<reference evidence="2 3" key="1">
    <citation type="submission" date="2019-03" db="EMBL/GenBank/DDBJ databases">
        <authorList>
            <person name="Gaulin E."/>
            <person name="Dumas B."/>
        </authorList>
    </citation>
    <scope>NUCLEOTIDE SEQUENCE [LARGE SCALE GENOMIC DNA]</scope>
    <source>
        <strain evidence="2">CBS 568.67</strain>
    </source>
</reference>
<dbReference type="InterPro" id="IPR011990">
    <property type="entry name" value="TPR-like_helical_dom_sf"/>
</dbReference>
<organism evidence="2 3">
    <name type="scientific">Aphanomyces stellatus</name>
    <dbReference type="NCBI Taxonomy" id="120398"/>
    <lineage>
        <taxon>Eukaryota</taxon>
        <taxon>Sar</taxon>
        <taxon>Stramenopiles</taxon>
        <taxon>Oomycota</taxon>
        <taxon>Saprolegniomycetes</taxon>
        <taxon>Saprolegniales</taxon>
        <taxon>Verrucalvaceae</taxon>
        <taxon>Aphanomyces</taxon>
    </lineage>
</organism>
<dbReference type="Pfam" id="PF13424">
    <property type="entry name" value="TPR_12"/>
    <property type="match status" value="1"/>
</dbReference>
<dbReference type="Gene3D" id="1.25.40.10">
    <property type="entry name" value="Tetratricopeptide repeat domain"/>
    <property type="match status" value="1"/>
</dbReference>
<dbReference type="EMBL" id="CAADRA010005207">
    <property type="protein sequence ID" value="VFT87013.1"/>
    <property type="molecule type" value="Genomic_DNA"/>
</dbReference>
<proteinExistence type="predicted"/>
<keyword evidence="3" id="KW-1185">Reference proteome</keyword>
<dbReference type="OrthoDB" id="59528at2759"/>
<dbReference type="EMBL" id="VJMH01005186">
    <property type="protein sequence ID" value="KAF0699295.1"/>
    <property type="molecule type" value="Genomic_DNA"/>
</dbReference>
<dbReference type="Proteomes" id="UP000332933">
    <property type="component" value="Unassembled WGS sequence"/>
</dbReference>